<proteinExistence type="predicted"/>
<comment type="caution">
    <text evidence="1">The sequence shown here is derived from an EMBL/GenBank/DDBJ whole genome shotgun (WGS) entry which is preliminary data.</text>
</comment>
<sequence>MALSNRDLQLTELNGGGCSDGDDREDEWLLNNYDGKKERIGDGMRRIQVGVTGMTCAACSNSVEGALMGLKGVAKASVALLQNKADVVFDPDLVKDEDIKNAIEDAGFEAEILAESSTSGPKPQGTIVGQYTIGGMTCAACVNSVEGILRGLPGVKRAVVALATSLGEVEYDPTVISKDDIANAIEDAGFEASFVQSSGQDKILLQVTGVLCELDAHFLEGILSNFKGVRQFRFDKISGELEVLFDPEALSSRSLVDGIAGRSNGKFQIRVMNPFARMTSRDSEETSNMFRLFISSLFLSIPVFFIRVICPHIPLVYALLLWRCGPFLMGDWLNWALVSVVQFVIGKRFYTAAGRALRNGSTNMDVLVALGTSAAYFYSVGALLYGVVTGFWSPTYFETSAMLITFVLFGKYLEILAKGKTSDAIKKLVELAPATALLVVKDKVGKCIEEREIDALLIQSGDTLKVLPGTKLPADGIVVWGTSYVNESMVTGEAVPVLKEINSPVIGGTINLHGVLHIQATKVGSDAVLSQIISLVETAQMSKAPIQKFADFVSFFMYVAGVLGAYPEQWLPENGTHFVFALMFSISVVVIACPCALGLATPTAVMVATGVGANNGIKYVIFDKTGTLTQGRATVTTAKVFTKMDRGEFLTLVASAEASSEHPLAKAVVEYARHFHFFDDPSLNPDGQSHSKESTGSGWLLDVSDFSALPGRGIQCFISGKQVLVGNRKLLNESGITIPDHVESFVVELEESARTGILVAYDDNLIGVMGIADPVKREAAVVVEGLLKMGVRPVMVTGDNWRTAHAVAREVCKDGSIVAMVGDGINDSPALAAADVGMAIGAGTDIAIEAADYVLMRNSLEDVIIAIDLSRKTFARIRLNYIFAMAYNVIAIPIAAGVFFPSLGIKLPPWAAGACMALSSVSVVCSSLLLRRYKKPRLTTILEITVE</sequence>
<gene>
    <name evidence="1" type="ORF">KPL71_005248</name>
</gene>
<dbReference type="EMBL" id="CM039171">
    <property type="protein sequence ID" value="KAH9795528.1"/>
    <property type="molecule type" value="Genomic_DNA"/>
</dbReference>
<accession>A0ACB8NBJ3</accession>
<organism evidence="1 2">
    <name type="scientific">Citrus sinensis</name>
    <name type="common">Sweet orange</name>
    <name type="synonym">Citrus aurantium var. sinensis</name>
    <dbReference type="NCBI Taxonomy" id="2711"/>
    <lineage>
        <taxon>Eukaryota</taxon>
        <taxon>Viridiplantae</taxon>
        <taxon>Streptophyta</taxon>
        <taxon>Embryophyta</taxon>
        <taxon>Tracheophyta</taxon>
        <taxon>Spermatophyta</taxon>
        <taxon>Magnoliopsida</taxon>
        <taxon>eudicotyledons</taxon>
        <taxon>Gunneridae</taxon>
        <taxon>Pentapetalae</taxon>
        <taxon>rosids</taxon>
        <taxon>malvids</taxon>
        <taxon>Sapindales</taxon>
        <taxon>Rutaceae</taxon>
        <taxon>Aurantioideae</taxon>
        <taxon>Citrus</taxon>
    </lineage>
</organism>
<evidence type="ECO:0000313" key="1">
    <source>
        <dbReference type="EMBL" id="KAH9795528.1"/>
    </source>
</evidence>
<dbReference type="Proteomes" id="UP000829398">
    <property type="component" value="Chromosome 2"/>
</dbReference>
<name>A0ACB8NBJ3_CITSI</name>
<protein>
    <submittedName>
        <fullName evidence="1">Copper-transporting ATPase RAN1</fullName>
    </submittedName>
</protein>
<reference evidence="2" key="1">
    <citation type="journal article" date="2023" name="Hortic. Res.">
        <title>A chromosome-level phased genome enabling allele-level studies in sweet orange: a case study on citrus Huanglongbing tolerance.</title>
        <authorList>
            <person name="Wu B."/>
            <person name="Yu Q."/>
            <person name="Deng Z."/>
            <person name="Duan Y."/>
            <person name="Luo F."/>
            <person name="Gmitter F. Jr."/>
        </authorList>
    </citation>
    <scope>NUCLEOTIDE SEQUENCE [LARGE SCALE GENOMIC DNA]</scope>
    <source>
        <strain evidence="2">cv. Valencia</strain>
    </source>
</reference>
<keyword evidence="2" id="KW-1185">Reference proteome</keyword>
<evidence type="ECO:0000313" key="2">
    <source>
        <dbReference type="Proteomes" id="UP000829398"/>
    </source>
</evidence>